<proteinExistence type="predicted"/>
<dbReference type="Proteomes" id="UP000294847">
    <property type="component" value="Chromosome 7"/>
</dbReference>
<protein>
    <recommendedName>
        <fullName evidence="2">BZIP domain-containing protein</fullName>
    </recommendedName>
</protein>
<feature type="region of interest" description="Disordered" evidence="1">
    <location>
        <begin position="252"/>
        <end position="273"/>
    </location>
</feature>
<dbReference type="SUPFAM" id="SSF57959">
    <property type="entry name" value="Leucine zipper domain"/>
    <property type="match status" value="1"/>
</dbReference>
<evidence type="ECO:0000259" key="2">
    <source>
        <dbReference type="Pfam" id="PF07716"/>
    </source>
</evidence>
<dbReference type="Gene3D" id="1.20.5.170">
    <property type="match status" value="1"/>
</dbReference>
<feature type="region of interest" description="Disordered" evidence="1">
    <location>
        <begin position="441"/>
        <end position="461"/>
    </location>
</feature>
<dbReference type="GO" id="GO:0003700">
    <property type="term" value="F:DNA-binding transcription factor activity"/>
    <property type="evidence" value="ECO:0007669"/>
    <property type="project" value="InterPro"/>
</dbReference>
<dbReference type="EMBL" id="CP034210">
    <property type="protein sequence ID" value="QBZ65873.1"/>
    <property type="molecule type" value="Genomic_DNA"/>
</dbReference>
<feature type="domain" description="BZIP" evidence="2">
    <location>
        <begin position="364"/>
        <end position="406"/>
    </location>
</feature>
<evidence type="ECO:0000313" key="3">
    <source>
        <dbReference type="EMBL" id="QBZ65873.1"/>
    </source>
</evidence>
<dbReference type="CDD" id="cd14687">
    <property type="entry name" value="bZIP_ATF2"/>
    <property type="match status" value="1"/>
</dbReference>
<reference evidence="3 4" key="1">
    <citation type="journal article" date="2019" name="Mol. Biol. Evol.">
        <title>Blast fungal genomes show frequent chromosomal changes, gene gains and losses, and effector gene turnover.</title>
        <authorList>
            <person name="Gomez Luciano L.B."/>
            <person name="Jason Tsai I."/>
            <person name="Chuma I."/>
            <person name="Tosa Y."/>
            <person name="Chen Y.H."/>
            <person name="Li J.Y."/>
            <person name="Li M.Y."/>
            <person name="Jade Lu M.Y."/>
            <person name="Nakayashiki H."/>
            <person name="Li W.H."/>
        </authorList>
    </citation>
    <scope>NUCLEOTIDE SEQUENCE [LARGE SCALE GENOMIC DNA]</scope>
    <source>
        <strain evidence="3">MZ5-1-6</strain>
    </source>
</reference>
<feature type="region of interest" description="Disordered" evidence="1">
    <location>
        <begin position="483"/>
        <end position="504"/>
    </location>
</feature>
<dbReference type="InterPro" id="IPR046347">
    <property type="entry name" value="bZIP_sf"/>
</dbReference>
<evidence type="ECO:0000313" key="4">
    <source>
        <dbReference type="Proteomes" id="UP000294847"/>
    </source>
</evidence>
<feature type="region of interest" description="Disordered" evidence="1">
    <location>
        <begin position="291"/>
        <end position="380"/>
    </location>
</feature>
<dbReference type="Pfam" id="PF07716">
    <property type="entry name" value="bZIP_2"/>
    <property type="match status" value="1"/>
</dbReference>
<feature type="compositionally biased region" description="Polar residues" evidence="1">
    <location>
        <begin position="299"/>
        <end position="321"/>
    </location>
</feature>
<feature type="compositionally biased region" description="Basic and acidic residues" evidence="1">
    <location>
        <begin position="326"/>
        <end position="339"/>
    </location>
</feature>
<organism evidence="3 4">
    <name type="scientific">Pyricularia oryzae</name>
    <name type="common">Rice blast fungus</name>
    <name type="synonym">Magnaporthe oryzae</name>
    <dbReference type="NCBI Taxonomy" id="318829"/>
    <lineage>
        <taxon>Eukaryota</taxon>
        <taxon>Fungi</taxon>
        <taxon>Dikarya</taxon>
        <taxon>Ascomycota</taxon>
        <taxon>Pezizomycotina</taxon>
        <taxon>Sordariomycetes</taxon>
        <taxon>Sordariomycetidae</taxon>
        <taxon>Magnaporthales</taxon>
        <taxon>Pyriculariaceae</taxon>
        <taxon>Pyricularia</taxon>
    </lineage>
</organism>
<feature type="compositionally biased region" description="Low complexity" evidence="1">
    <location>
        <begin position="341"/>
        <end position="350"/>
    </location>
</feature>
<accession>A0A4P7NTU6</accession>
<feature type="region of interest" description="Disordered" evidence="1">
    <location>
        <begin position="35"/>
        <end position="59"/>
    </location>
</feature>
<feature type="compositionally biased region" description="Polar residues" evidence="1">
    <location>
        <begin position="252"/>
        <end position="271"/>
    </location>
</feature>
<evidence type="ECO:0000256" key="1">
    <source>
        <dbReference type="SAM" id="MobiDB-lite"/>
    </source>
</evidence>
<sequence>MGSPIISTDPAPLPVQALTIFELMVPSVPGPITSLLPSSESGRKSTHMESNSNRSFLGTAPDSGYGSVAHAHPLDYHNYQADTNNYGMGLDAMDQGDQSSLLNGSYHTQQDYAGVNSSASAMDPDDAMNYLQGGNVWGSYDGHPFGFGSSFMPYQMPSHSPWTSTDMSSLALHQPPQAWQTAMMTPPAESYDLGRSYQPKTPMGPFKHSAEIQTDTSGYVFPQHDGQRNMFIPDTHLNAVKLEVNALHSCPGSSPATPASYVATPNSSRMSSLPYRFSEDRPQDEVMIPESSVGDEACASTTSYPDLPGSSPTSAGSNVTPNLDAAKPDKGQEISHVEPKSTTGSTTNTTVKERRVRAPRPPGSNRAAAKKCREKTKNNEKELEFRERNMGTLNMLLKRELEQVVREAVEWRTRLLAHAHCDNPSINNWINARAVEISETVSSASTQTSSEARTQSMSPTMGSTLRLQSLELRHDRHLQPQFQASQPVEEALNQCQGPSAAPDG</sequence>
<dbReference type="AlphaFoldDB" id="A0A4P7NTU6"/>
<gene>
    <name evidence="3" type="ORF">PoMZ_12840</name>
</gene>
<name>A0A4P7NTU6_PYROR</name>
<dbReference type="InterPro" id="IPR004827">
    <property type="entry name" value="bZIP"/>
</dbReference>